<accession>A0A811K9T7</accession>
<dbReference type="EMBL" id="CAJFDH010000002">
    <property type="protein sequence ID" value="CAD5212509.1"/>
    <property type="molecule type" value="Genomic_DNA"/>
</dbReference>
<dbReference type="AlphaFoldDB" id="A0A811K9T7"/>
<protein>
    <submittedName>
        <fullName evidence="3">Uncharacterized protein</fullName>
    </submittedName>
</protein>
<dbReference type="EMBL" id="CAJFCW020000002">
    <property type="protein sequence ID" value="CAG9096387.1"/>
    <property type="molecule type" value="Genomic_DNA"/>
</dbReference>
<keyword evidence="2" id="KW-0472">Membrane</keyword>
<evidence type="ECO:0000313" key="4">
    <source>
        <dbReference type="Proteomes" id="UP000614601"/>
    </source>
</evidence>
<keyword evidence="2" id="KW-0812">Transmembrane</keyword>
<keyword evidence="2" id="KW-1133">Transmembrane helix</keyword>
<dbReference type="Proteomes" id="UP000614601">
    <property type="component" value="Unassembled WGS sequence"/>
</dbReference>
<feature type="compositionally biased region" description="Low complexity" evidence="1">
    <location>
        <begin position="287"/>
        <end position="306"/>
    </location>
</feature>
<gene>
    <name evidence="3" type="ORF">BOKJ2_LOCUS4310</name>
</gene>
<keyword evidence="4" id="KW-1185">Reference proteome</keyword>
<evidence type="ECO:0000256" key="2">
    <source>
        <dbReference type="SAM" id="Phobius"/>
    </source>
</evidence>
<feature type="compositionally biased region" description="Basic residues" evidence="1">
    <location>
        <begin position="229"/>
        <end position="241"/>
    </location>
</feature>
<feature type="transmembrane region" description="Helical" evidence="2">
    <location>
        <begin position="161"/>
        <end position="183"/>
    </location>
</feature>
<proteinExistence type="predicted"/>
<dbReference type="Proteomes" id="UP000783686">
    <property type="component" value="Unassembled WGS sequence"/>
</dbReference>
<sequence length="352" mass="40245">MFERKKSGNVVVCRFYNKNYKSSKDRERCEPEGQYIVAKEHFLYLPSRHDIPSRMFRTHDSVEKDNIQLFDIPAGVNEDSDTFAYVKNGECSEVQFATNVWKQLPCDKTKFSIKYGKTNYYSLTYIAARTGCEFNIDRDQLLNTYVRFRTSDYSEETDLSILYICIGVIAGIVLLCVVCVVCCKCISWKKKKAGAPKKKKKSKEKKKKKKKPKKETTEVEETESQTVEKKKKKPKKKKKTKKETTEQEETESQSQTAEKKSKKKKDETNNEETNEKGETEKSKSKSGKSGQSGSNPPQSPKQQSSNPKKRTVHDVIPPYEGLGKAVGKSPSKSKDSKTKNSKDKDGFSMQTF</sequence>
<evidence type="ECO:0000313" key="3">
    <source>
        <dbReference type="EMBL" id="CAD5212509.1"/>
    </source>
</evidence>
<organism evidence="3 4">
    <name type="scientific">Bursaphelenchus okinawaensis</name>
    <dbReference type="NCBI Taxonomy" id="465554"/>
    <lineage>
        <taxon>Eukaryota</taxon>
        <taxon>Metazoa</taxon>
        <taxon>Ecdysozoa</taxon>
        <taxon>Nematoda</taxon>
        <taxon>Chromadorea</taxon>
        <taxon>Rhabditida</taxon>
        <taxon>Tylenchina</taxon>
        <taxon>Tylenchomorpha</taxon>
        <taxon>Aphelenchoidea</taxon>
        <taxon>Aphelenchoididae</taxon>
        <taxon>Bursaphelenchus</taxon>
    </lineage>
</organism>
<reference evidence="3" key="1">
    <citation type="submission" date="2020-09" db="EMBL/GenBank/DDBJ databases">
        <authorList>
            <person name="Kikuchi T."/>
        </authorList>
    </citation>
    <scope>NUCLEOTIDE SEQUENCE</scope>
    <source>
        <strain evidence="3">SH1</strain>
    </source>
</reference>
<feature type="compositionally biased region" description="Basic and acidic residues" evidence="1">
    <location>
        <begin position="264"/>
        <end position="283"/>
    </location>
</feature>
<comment type="caution">
    <text evidence="3">The sequence shown here is derived from an EMBL/GenBank/DDBJ whole genome shotgun (WGS) entry which is preliminary data.</text>
</comment>
<feature type="compositionally biased region" description="Basic and acidic residues" evidence="1">
    <location>
        <begin position="332"/>
        <end position="346"/>
    </location>
</feature>
<feature type="region of interest" description="Disordered" evidence="1">
    <location>
        <begin position="196"/>
        <end position="352"/>
    </location>
</feature>
<evidence type="ECO:0000256" key="1">
    <source>
        <dbReference type="SAM" id="MobiDB-lite"/>
    </source>
</evidence>
<name>A0A811K9T7_9BILA</name>
<feature type="compositionally biased region" description="Basic residues" evidence="1">
    <location>
        <begin position="196"/>
        <end position="213"/>
    </location>
</feature>